<accession>A0A1S0U9J4</accession>
<dbReference type="GeneID" id="9938617"/>
<evidence type="ECO:0000313" key="1">
    <source>
        <dbReference type="EMBL" id="EFO27241.2"/>
    </source>
</evidence>
<dbReference type="OMA" id="LTHDCRC"/>
<sequence length="160" mass="17502">MVGLEYGGGCTNIIMTKIPCQQLVGQWNMYPNYQSQNYNARSYRGIIPHAFIPYTSESIIPQTTGISMDLLNPGILLDNVEAAAIGSSALAPKLLGANILNDKNRFVVNGCSYDINGSRCIDNLNLCKGKCKNFGDNLTHDCRCVPEDLLTILGLTTIRK</sequence>
<dbReference type="CTD" id="9938617"/>
<dbReference type="RefSeq" id="XP_020303884.1">
    <property type="nucleotide sequence ID" value="XM_020445678.1"/>
</dbReference>
<dbReference type="KEGG" id="loa:LOAG_01244"/>
<dbReference type="AlphaFoldDB" id="A0A1S0U9J4"/>
<dbReference type="OrthoDB" id="5868301at2759"/>
<dbReference type="InParanoid" id="A0A1S0U9J4"/>
<reference evidence="1" key="1">
    <citation type="submission" date="2012-04" db="EMBL/GenBank/DDBJ databases">
        <title>The Genome Sequence of Loa loa.</title>
        <authorList>
            <consortium name="The Broad Institute Genome Sequencing Platform"/>
            <consortium name="Broad Institute Genome Sequencing Center for Infectious Disease"/>
            <person name="Nutman T.B."/>
            <person name="Fink D.L."/>
            <person name="Russ C."/>
            <person name="Young S."/>
            <person name="Zeng Q."/>
            <person name="Gargeya S."/>
            <person name="Alvarado L."/>
            <person name="Berlin A."/>
            <person name="Chapman S.B."/>
            <person name="Chen Z."/>
            <person name="Freedman E."/>
            <person name="Gellesch M."/>
            <person name="Goldberg J."/>
            <person name="Griggs A."/>
            <person name="Gujja S."/>
            <person name="Heilman E.R."/>
            <person name="Heiman D."/>
            <person name="Howarth C."/>
            <person name="Mehta T."/>
            <person name="Neiman D."/>
            <person name="Pearson M."/>
            <person name="Roberts A."/>
            <person name="Saif S."/>
            <person name="Shea T."/>
            <person name="Shenoy N."/>
            <person name="Sisk P."/>
            <person name="Stolte C."/>
            <person name="Sykes S."/>
            <person name="White J."/>
            <person name="Yandava C."/>
            <person name="Haas B."/>
            <person name="Henn M.R."/>
            <person name="Nusbaum C."/>
            <person name="Birren B."/>
        </authorList>
    </citation>
    <scope>NUCLEOTIDE SEQUENCE [LARGE SCALE GENOMIC DNA]</scope>
</reference>
<proteinExistence type="predicted"/>
<gene>
    <name evidence="1" type="ORF">LOAG_01244</name>
</gene>
<organism evidence="1">
    <name type="scientific">Loa loa</name>
    <name type="common">Eye worm</name>
    <name type="synonym">Filaria loa</name>
    <dbReference type="NCBI Taxonomy" id="7209"/>
    <lineage>
        <taxon>Eukaryota</taxon>
        <taxon>Metazoa</taxon>
        <taxon>Ecdysozoa</taxon>
        <taxon>Nematoda</taxon>
        <taxon>Chromadorea</taxon>
        <taxon>Rhabditida</taxon>
        <taxon>Spirurina</taxon>
        <taxon>Spiruromorpha</taxon>
        <taxon>Filarioidea</taxon>
        <taxon>Onchocercidae</taxon>
        <taxon>Loa</taxon>
    </lineage>
</organism>
<name>A0A1S0U9J4_LOALO</name>
<protein>
    <submittedName>
        <fullName evidence="1">Uncharacterized protein</fullName>
    </submittedName>
</protein>
<dbReference type="EMBL" id="JH712129">
    <property type="protein sequence ID" value="EFO27241.2"/>
    <property type="molecule type" value="Genomic_DNA"/>
</dbReference>